<sequence length="109" mass="12383">MKPENQNFFQKVYEVARLIPYGRVTSYGAIATYLGAARSARMVGWAMNSCPADVPAQRVVNRKGLLTGKHHFQGINLMQQLLENEGVEVVNDQIQNFEEIFWDPAKELK</sequence>
<organism evidence="3 4">
    <name type="scientific">Sungkyunkwania multivorans</name>
    <dbReference type="NCBI Taxonomy" id="1173618"/>
    <lineage>
        <taxon>Bacteria</taxon>
        <taxon>Pseudomonadati</taxon>
        <taxon>Bacteroidota</taxon>
        <taxon>Flavobacteriia</taxon>
        <taxon>Flavobacteriales</taxon>
        <taxon>Flavobacteriaceae</taxon>
        <taxon>Sungkyunkwania</taxon>
    </lineage>
</organism>
<proteinExistence type="predicted"/>
<dbReference type="InterPro" id="IPR052520">
    <property type="entry name" value="ATL_DNA_repair"/>
</dbReference>
<evidence type="ECO:0000313" key="4">
    <source>
        <dbReference type="Proteomes" id="UP001596978"/>
    </source>
</evidence>
<reference evidence="4" key="1">
    <citation type="journal article" date="2019" name="Int. J. Syst. Evol. Microbiol.">
        <title>The Global Catalogue of Microorganisms (GCM) 10K type strain sequencing project: providing services to taxonomists for standard genome sequencing and annotation.</title>
        <authorList>
            <consortium name="The Broad Institute Genomics Platform"/>
            <consortium name="The Broad Institute Genome Sequencing Center for Infectious Disease"/>
            <person name="Wu L."/>
            <person name="Ma J."/>
        </authorList>
    </citation>
    <scope>NUCLEOTIDE SEQUENCE [LARGE SCALE GENOMIC DNA]</scope>
    <source>
        <strain evidence="4">CCUG 62952</strain>
    </source>
</reference>
<dbReference type="NCBIfam" id="TIGR00589">
    <property type="entry name" value="ogt"/>
    <property type="match status" value="1"/>
</dbReference>
<dbReference type="RefSeq" id="WP_386403306.1">
    <property type="nucleotide sequence ID" value="NZ_JBHTJH010000003.1"/>
</dbReference>
<dbReference type="InterPro" id="IPR036217">
    <property type="entry name" value="MethylDNA_cys_MeTrfase_DNAb"/>
</dbReference>
<dbReference type="CDD" id="cd06445">
    <property type="entry name" value="ATase"/>
    <property type="match status" value="1"/>
</dbReference>
<dbReference type="PANTHER" id="PTHR42942:SF1">
    <property type="entry name" value="ALKYLTRANSFERASE-LIKE PROTEIN 1"/>
    <property type="match status" value="1"/>
</dbReference>
<feature type="domain" description="Methylated-DNA-[protein]-cysteine S-methyltransferase DNA binding" evidence="2">
    <location>
        <begin position="7"/>
        <end position="87"/>
    </location>
</feature>
<evidence type="ECO:0000313" key="3">
    <source>
        <dbReference type="EMBL" id="MFD0861040.1"/>
    </source>
</evidence>
<keyword evidence="1" id="KW-0227">DNA damage</keyword>
<keyword evidence="4" id="KW-1185">Reference proteome</keyword>
<accession>A0ABW3CU72</accession>
<protein>
    <submittedName>
        <fullName evidence="3">MGMT family protein</fullName>
    </submittedName>
</protein>
<dbReference type="SUPFAM" id="SSF46767">
    <property type="entry name" value="Methylated DNA-protein cysteine methyltransferase, C-terminal domain"/>
    <property type="match status" value="1"/>
</dbReference>
<evidence type="ECO:0000259" key="2">
    <source>
        <dbReference type="Pfam" id="PF01035"/>
    </source>
</evidence>
<name>A0ABW3CU72_9FLAO</name>
<comment type="caution">
    <text evidence="3">The sequence shown here is derived from an EMBL/GenBank/DDBJ whole genome shotgun (WGS) entry which is preliminary data.</text>
</comment>
<dbReference type="EMBL" id="JBHTJH010000003">
    <property type="protein sequence ID" value="MFD0861040.1"/>
    <property type="molecule type" value="Genomic_DNA"/>
</dbReference>
<dbReference type="InterPro" id="IPR014048">
    <property type="entry name" value="MethylDNA_cys_MeTrfase_DNA-bd"/>
</dbReference>
<dbReference type="Pfam" id="PF01035">
    <property type="entry name" value="DNA_binding_1"/>
    <property type="match status" value="1"/>
</dbReference>
<evidence type="ECO:0000256" key="1">
    <source>
        <dbReference type="ARBA" id="ARBA00022763"/>
    </source>
</evidence>
<gene>
    <name evidence="3" type="ORF">ACFQ1M_02370</name>
</gene>
<dbReference type="Proteomes" id="UP001596978">
    <property type="component" value="Unassembled WGS sequence"/>
</dbReference>
<dbReference type="InterPro" id="IPR036388">
    <property type="entry name" value="WH-like_DNA-bd_sf"/>
</dbReference>
<dbReference type="PANTHER" id="PTHR42942">
    <property type="entry name" value="6-O-METHYLGUANINE DNA METHYLTRANSFERASE"/>
    <property type="match status" value="1"/>
</dbReference>
<dbReference type="Gene3D" id="1.10.10.10">
    <property type="entry name" value="Winged helix-like DNA-binding domain superfamily/Winged helix DNA-binding domain"/>
    <property type="match status" value="1"/>
</dbReference>